<evidence type="ECO:0000256" key="2">
    <source>
        <dbReference type="ARBA" id="ARBA00023242"/>
    </source>
</evidence>
<dbReference type="Pfam" id="PF11951">
    <property type="entry name" value="Fungal_trans_2"/>
    <property type="match status" value="1"/>
</dbReference>
<name>A0A9X0BBR5_9EURO</name>
<feature type="region of interest" description="Disordered" evidence="3">
    <location>
        <begin position="1"/>
        <end position="62"/>
    </location>
</feature>
<protein>
    <recommendedName>
        <fullName evidence="6">Transcription factor domain-containing protein</fullName>
    </recommendedName>
</protein>
<dbReference type="OrthoDB" id="5419315at2759"/>
<organism evidence="4 5">
    <name type="scientific">Penicillium cosmopolitanum</name>
    <dbReference type="NCBI Taxonomy" id="1131564"/>
    <lineage>
        <taxon>Eukaryota</taxon>
        <taxon>Fungi</taxon>
        <taxon>Dikarya</taxon>
        <taxon>Ascomycota</taxon>
        <taxon>Pezizomycotina</taxon>
        <taxon>Eurotiomycetes</taxon>
        <taxon>Eurotiomycetidae</taxon>
        <taxon>Eurotiales</taxon>
        <taxon>Aspergillaceae</taxon>
        <taxon>Penicillium</taxon>
    </lineage>
</organism>
<reference evidence="4" key="2">
    <citation type="journal article" date="2023" name="IMA Fungus">
        <title>Comparative genomic study of the Penicillium genus elucidates a diverse pangenome and 15 lateral gene transfer events.</title>
        <authorList>
            <person name="Petersen C."/>
            <person name="Sorensen T."/>
            <person name="Nielsen M.R."/>
            <person name="Sondergaard T.E."/>
            <person name="Sorensen J.L."/>
            <person name="Fitzpatrick D.A."/>
            <person name="Frisvad J.C."/>
            <person name="Nielsen K.L."/>
        </authorList>
    </citation>
    <scope>NUCLEOTIDE SEQUENCE</scope>
    <source>
        <strain evidence="4">IBT 29677</strain>
    </source>
</reference>
<evidence type="ECO:0000313" key="4">
    <source>
        <dbReference type="EMBL" id="KAJ5403961.1"/>
    </source>
</evidence>
<gene>
    <name evidence="4" type="ORF">N7509_003832</name>
</gene>
<dbReference type="AlphaFoldDB" id="A0A9X0BBR5"/>
<dbReference type="PANTHER" id="PTHR37534:SF46">
    <property type="entry name" value="ZN(II)2CYS6 TRANSCRIPTION FACTOR (EUROFUNG)"/>
    <property type="match status" value="1"/>
</dbReference>
<evidence type="ECO:0000256" key="3">
    <source>
        <dbReference type="SAM" id="MobiDB-lite"/>
    </source>
</evidence>
<accession>A0A9X0BBR5</accession>
<evidence type="ECO:0000313" key="5">
    <source>
        <dbReference type="Proteomes" id="UP001147747"/>
    </source>
</evidence>
<comment type="caution">
    <text evidence="4">The sequence shown here is derived from an EMBL/GenBank/DDBJ whole genome shotgun (WGS) entry which is preliminary data.</text>
</comment>
<keyword evidence="2" id="KW-0539">Nucleus</keyword>
<dbReference type="GO" id="GO:0005634">
    <property type="term" value="C:nucleus"/>
    <property type="evidence" value="ECO:0007669"/>
    <property type="project" value="UniProtKB-SubCell"/>
</dbReference>
<evidence type="ECO:0000256" key="1">
    <source>
        <dbReference type="ARBA" id="ARBA00004123"/>
    </source>
</evidence>
<dbReference type="Proteomes" id="UP001147747">
    <property type="component" value="Unassembled WGS sequence"/>
</dbReference>
<keyword evidence="5" id="KW-1185">Reference proteome</keyword>
<sequence>MVRGAPVGASQGPRKAKRSKGNPPPASLDAPQSAQDITLPPRRTVIVPEKEQSLPNESTLTENPTWDFLDIALDDGVQTGVSPGASLSCNFPVSSPSSERDNIQNPWQIPQTGLEDQMDKNLDVGMLDSLFWLDNPKSPLQVPSPGGTIPAITHDNILHEPRSPTRVGNLLRGEANNGTQNCNDLITTDMDRALNTTRPSDSDAFEQYLLKHFIDILAPSFYPFDSKRNPYTAVYVPLAGHSSALRHGILVASANHLVSLGQFPPWAMEHYRSALKDSLRKRSDCADANCMMAATLLLSIAAEVIGSGIGTWSVKLENARRLLFNGNHGSQGPKERFLQLHYTWMAVIGRTLWAPVLPMMPLTDHQLLNDNHESEIELSTEQEQWFGNLPDYSMLVFMRTATEFAQKVRQIQIQADPVQTMQQMLPEIADLIISVRMWQPKASSVMEPYTKAALDVCEIWRQGLLCYIYTDICALSSSNNRLGRCVAAAIPAIQRLAWMQCVLWPVFMIGLHANNQEDQSTIEGSLQKMNFEHRFKTPLSLINILRKVWNSHGSSIKWRDIVSECGLELNILL</sequence>
<comment type="subcellular location">
    <subcellularLocation>
        <location evidence="1">Nucleus</location>
    </subcellularLocation>
</comment>
<reference evidence="4" key="1">
    <citation type="submission" date="2022-12" db="EMBL/GenBank/DDBJ databases">
        <authorList>
            <person name="Petersen C."/>
        </authorList>
    </citation>
    <scope>NUCLEOTIDE SEQUENCE</scope>
    <source>
        <strain evidence="4">IBT 29677</strain>
    </source>
</reference>
<evidence type="ECO:0008006" key="6">
    <source>
        <dbReference type="Google" id="ProtNLM"/>
    </source>
</evidence>
<dbReference type="GeneID" id="81367449"/>
<feature type="compositionally biased region" description="Polar residues" evidence="3">
    <location>
        <begin position="53"/>
        <end position="62"/>
    </location>
</feature>
<dbReference type="EMBL" id="JAPZBU010000005">
    <property type="protein sequence ID" value="KAJ5403961.1"/>
    <property type="molecule type" value="Genomic_DNA"/>
</dbReference>
<proteinExistence type="predicted"/>
<dbReference type="RefSeq" id="XP_056491203.1">
    <property type="nucleotide sequence ID" value="XM_056628469.1"/>
</dbReference>
<dbReference type="InterPro" id="IPR021858">
    <property type="entry name" value="Fun_TF"/>
</dbReference>
<dbReference type="PANTHER" id="PTHR37534">
    <property type="entry name" value="TRANSCRIPTIONAL ACTIVATOR PROTEIN UGA3"/>
    <property type="match status" value="1"/>
</dbReference>